<dbReference type="OrthoDB" id="148799at2"/>
<protein>
    <submittedName>
        <fullName evidence="2">Transglutaminase superfamily protein</fullName>
    </submittedName>
</protein>
<dbReference type="Gene3D" id="3.10.620.30">
    <property type="match status" value="1"/>
</dbReference>
<dbReference type="AlphaFoldDB" id="A0A561B8Q1"/>
<evidence type="ECO:0000259" key="1">
    <source>
        <dbReference type="Pfam" id="PF01841"/>
    </source>
</evidence>
<proteinExistence type="predicted"/>
<dbReference type="InterPro" id="IPR002931">
    <property type="entry name" value="Transglutaminase-like"/>
</dbReference>
<dbReference type="RefSeq" id="WP_145814050.1">
    <property type="nucleotide sequence ID" value="NZ_VIVK01000002.1"/>
</dbReference>
<evidence type="ECO:0000313" key="2">
    <source>
        <dbReference type="EMBL" id="TWD75341.1"/>
    </source>
</evidence>
<dbReference type="SUPFAM" id="SSF54001">
    <property type="entry name" value="Cysteine proteinases"/>
    <property type="match status" value="1"/>
</dbReference>
<dbReference type="Pfam" id="PF01841">
    <property type="entry name" value="Transglut_core"/>
    <property type="match status" value="1"/>
</dbReference>
<accession>A0A561B8Q1</accession>
<dbReference type="InterPro" id="IPR038765">
    <property type="entry name" value="Papain-like_cys_pep_sf"/>
</dbReference>
<reference evidence="2 3" key="1">
    <citation type="submission" date="2019-06" db="EMBL/GenBank/DDBJ databases">
        <title>Sequencing the genomes of 1000 actinobacteria strains.</title>
        <authorList>
            <person name="Klenk H.-P."/>
        </authorList>
    </citation>
    <scope>NUCLEOTIDE SEQUENCE [LARGE SCALE GENOMIC DNA]</scope>
    <source>
        <strain evidence="2 3">DSM 24683</strain>
    </source>
</reference>
<organism evidence="2 3">
    <name type="scientific">Kribbella amoyensis</name>
    <dbReference type="NCBI Taxonomy" id="996641"/>
    <lineage>
        <taxon>Bacteria</taxon>
        <taxon>Bacillati</taxon>
        <taxon>Actinomycetota</taxon>
        <taxon>Actinomycetes</taxon>
        <taxon>Propionibacteriales</taxon>
        <taxon>Kribbellaceae</taxon>
        <taxon>Kribbella</taxon>
    </lineage>
</organism>
<feature type="domain" description="Transglutaminase-like" evidence="1">
    <location>
        <begin position="59"/>
        <end position="141"/>
    </location>
</feature>
<sequence>MDHTRQTAYSDPGRYAGLLDAVPTDIAGLTDVVRNLLIHYRGGEVEFTPDRLEEVNHRWVDEILACDQQRNAVPLTTPREPVDRVAGCCRDFTLLAVAMLRHQGIPARSRIGFASYFTPGFHHDHVIVEYFDRGRWNQVDPQIGPAEHWGFDVHDIPAGRFRSAAEVWLAFRAGEIDGDLYGVAPDLPIRGGWFIRDYVFLQLAHLRGDELLLWDGFGAMADDLSMDLGPTDELAALLVAADAGDRSADTKLADLYRIDPDLHPGRLIEVRSPTGTPPYRIDLGTRRKLPGLSD</sequence>
<evidence type="ECO:0000313" key="3">
    <source>
        <dbReference type="Proteomes" id="UP000318380"/>
    </source>
</evidence>
<dbReference type="EMBL" id="VIVK01000002">
    <property type="protein sequence ID" value="TWD75341.1"/>
    <property type="molecule type" value="Genomic_DNA"/>
</dbReference>
<comment type="caution">
    <text evidence="2">The sequence shown here is derived from an EMBL/GenBank/DDBJ whole genome shotgun (WGS) entry which is preliminary data.</text>
</comment>
<keyword evidence="3" id="KW-1185">Reference proteome</keyword>
<gene>
    <name evidence="2" type="ORF">FB561_6779</name>
</gene>
<name>A0A561B8Q1_9ACTN</name>
<dbReference type="Proteomes" id="UP000318380">
    <property type="component" value="Unassembled WGS sequence"/>
</dbReference>